<gene>
    <name evidence="3" type="ORF">SMC5_01035</name>
</gene>
<dbReference type="AlphaFoldDB" id="A0A398DI90"/>
<dbReference type="CDD" id="cd03134">
    <property type="entry name" value="GATase1_PfpI_like"/>
    <property type="match status" value="1"/>
</dbReference>
<dbReference type="PANTHER" id="PTHR42733">
    <property type="entry name" value="DJ-1 PROTEIN"/>
    <property type="match status" value="1"/>
</dbReference>
<keyword evidence="3" id="KW-0315">Glutamine amidotransferase</keyword>
<dbReference type="RefSeq" id="WP_119119237.1">
    <property type="nucleotide sequence ID" value="NZ_QXIU01000027.1"/>
</dbReference>
<dbReference type="InterPro" id="IPR029062">
    <property type="entry name" value="Class_I_gatase-like"/>
</dbReference>
<comment type="caution">
    <text evidence="3">The sequence shown here is derived from an EMBL/GenBank/DDBJ whole genome shotgun (WGS) entry which is preliminary data.</text>
</comment>
<keyword evidence="3" id="KW-0808">Transferase</keyword>
<sequence length="171" mass="18678">MAKKIAVLLDEMVNEQEFIYPYYRLKEAGFESVSVATEKRVYKGKFGVPFTPDMLIADVTPGEFEGVVVPGGYAPDFLRRSKAMLSLVGEMNDKGKLVAMICHAGWVGISAGIVKGRTLTSTSAIRDDMSNAGAIWVDQSVVVDGNLVTSRSPADLPDFMREVLRVLSVQK</sequence>
<dbReference type="SUPFAM" id="SSF52317">
    <property type="entry name" value="Class I glutamine amidotransferase-like"/>
    <property type="match status" value="1"/>
</dbReference>
<comment type="similarity">
    <text evidence="1">Belongs to the peptidase C56 family.</text>
</comment>
<dbReference type="EMBL" id="QXIU01000027">
    <property type="protein sequence ID" value="RIE15366.1"/>
    <property type="molecule type" value="Genomic_DNA"/>
</dbReference>
<evidence type="ECO:0000259" key="2">
    <source>
        <dbReference type="Pfam" id="PF01965"/>
    </source>
</evidence>
<reference evidence="3 4" key="1">
    <citation type="submission" date="2018-09" db="EMBL/GenBank/DDBJ databases">
        <title>Discovery and Ecogenomic Context for Candidatus Cryosericales, a Global Caldiserica Order Active in Thawing Permafrost.</title>
        <authorList>
            <person name="Martinez M.A."/>
            <person name="Woodcroft B.J."/>
            <person name="Ignacio Espinoza J.C."/>
            <person name="Zayed A."/>
            <person name="Singleton C.M."/>
            <person name="Boyd J."/>
            <person name="Li Y.-F."/>
            <person name="Purvine S."/>
            <person name="Maughan H."/>
            <person name="Hodgkins S.B."/>
            <person name="Anderson D."/>
            <person name="Sederholm M."/>
            <person name="Temperton B."/>
            <person name="Saleska S.R."/>
            <person name="Tyson G.W."/>
            <person name="Rich V.I."/>
        </authorList>
    </citation>
    <scope>NUCLEOTIDE SEQUENCE [LARGE SCALE GENOMIC DNA]</scope>
    <source>
        <strain evidence="3 4">SMC5</strain>
    </source>
</reference>
<dbReference type="InterPro" id="IPR002818">
    <property type="entry name" value="DJ-1/PfpI"/>
</dbReference>
<dbReference type="OrthoDB" id="9792284at2"/>
<evidence type="ECO:0000313" key="4">
    <source>
        <dbReference type="Proteomes" id="UP000266489"/>
    </source>
</evidence>
<evidence type="ECO:0000313" key="3">
    <source>
        <dbReference type="EMBL" id="RIE15366.1"/>
    </source>
</evidence>
<dbReference type="PANTHER" id="PTHR42733:SF13">
    <property type="entry name" value="DJ-1_PFPI DOMAIN-CONTAINING PROTEIN"/>
    <property type="match status" value="1"/>
</dbReference>
<protein>
    <submittedName>
        <fullName evidence="3">Type 1 glutamine amidotransferase</fullName>
    </submittedName>
</protein>
<dbReference type="GO" id="GO:0016740">
    <property type="term" value="F:transferase activity"/>
    <property type="evidence" value="ECO:0007669"/>
    <property type="project" value="UniProtKB-KW"/>
</dbReference>
<name>A0A398DI90_9BACT</name>
<dbReference type="InterPro" id="IPR006286">
    <property type="entry name" value="C56_PfpI-like"/>
</dbReference>
<dbReference type="Pfam" id="PF01965">
    <property type="entry name" value="DJ-1_PfpI"/>
    <property type="match status" value="1"/>
</dbReference>
<accession>A0A398DI90</accession>
<feature type="domain" description="DJ-1/PfpI" evidence="2">
    <location>
        <begin position="3"/>
        <end position="165"/>
    </location>
</feature>
<dbReference type="Gene3D" id="3.40.50.880">
    <property type="match status" value="1"/>
</dbReference>
<evidence type="ECO:0000256" key="1">
    <source>
        <dbReference type="ARBA" id="ARBA00008542"/>
    </source>
</evidence>
<organism evidence="3 4">
    <name type="scientific">Candidatus Cryosericum odellii</name>
    <dbReference type="NCBI Taxonomy" id="2290917"/>
    <lineage>
        <taxon>Bacteria</taxon>
        <taxon>Pseudomonadati</taxon>
        <taxon>Caldisericota/Cryosericota group</taxon>
        <taxon>Candidatus Cryosericota</taxon>
        <taxon>Candidatus Cryosericia</taxon>
        <taxon>Candidatus Cryosericales</taxon>
        <taxon>Candidatus Cryosericaceae</taxon>
        <taxon>Candidatus Cryosericum</taxon>
    </lineage>
</organism>
<dbReference type="Proteomes" id="UP000266489">
    <property type="component" value="Unassembled WGS sequence"/>
</dbReference>
<dbReference type="PROSITE" id="PS51276">
    <property type="entry name" value="PEPTIDASE_C56_PFPI"/>
    <property type="match status" value="1"/>
</dbReference>
<dbReference type="NCBIfam" id="TIGR01382">
    <property type="entry name" value="PfpI"/>
    <property type="match status" value="1"/>
</dbReference>
<proteinExistence type="inferred from homology"/>